<proteinExistence type="predicted"/>
<evidence type="ECO:0000313" key="1">
    <source>
        <dbReference type="EMBL" id="XCN26750.1"/>
    </source>
</evidence>
<name>A0AAU8KVB8_9VIRU</name>
<reference evidence="1" key="1">
    <citation type="submission" date="2024-05" db="EMBL/GenBank/DDBJ databases">
        <title>Defense systems in Pseudomonas aeruginosa.</title>
        <authorList>
            <person name="van den Berg D.F."/>
            <person name="Costa R.A."/>
        </authorList>
    </citation>
    <scope>NUCLEOTIDE SEQUENCE</scope>
</reference>
<dbReference type="EMBL" id="PP813864">
    <property type="protein sequence ID" value="XCN26750.1"/>
    <property type="molecule type" value="Genomic_DNA"/>
</dbReference>
<sequence>MISEILGNAFIGDIRNTVRGHVVPTVSHSSIHLAEQIPLTGIKVVQAQCAPKIRVQRSPGLAATLRQVVRHHQSGTGLVRISPPRQAV</sequence>
<organism evidence="1">
    <name type="scientific">Pseudomonas phage vB_PaeP_FBPa42</name>
    <dbReference type="NCBI Taxonomy" id="3231240"/>
    <lineage>
        <taxon>Viruses</taxon>
    </lineage>
</organism>
<accession>A0AAU8KVB8</accession>
<protein>
    <submittedName>
        <fullName evidence="1">Uncharacterized protein</fullName>
    </submittedName>
</protein>